<dbReference type="AlphaFoldDB" id="N9TR69"/>
<gene>
    <name evidence="2" type="ORF">MAU_6580</name>
</gene>
<organism evidence="2 3">
    <name type="scientific">Metamycoplasma auris 15026</name>
    <dbReference type="NCBI Taxonomy" id="1188233"/>
    <lineage>
        <taxon>Bacteria</taxon>
        <taxon>Bacillati</taxon>
        <taxon>Mycoplasmatota</taxon>
        <taxon>Mycoplasmoidales</taxon>
        <taxon>Metamycoplasmataceae</taxon>
        <taxon>Metamycoplasma</taxon>
    </lineage>
</organism>
<keyword evidence="3" id="KW-1185">Reference proteome</keyword>
<accession>N9TR69</accession>
<reference evidence="2 3" key="1">
    <citation type="journal article" date="2013" name="Genome Announc.">
        <title>Draft Genome Sequences of Mycoplasma auris and Mycoplasma yeatsii, Two Species of the Ear Canal of Caprinae.</title>
        <authorList>
            <person name="Dordet-Frisoni E."/>
            <person name="Baranowski E."/>
            <person name="Barre A."/>
            <person name="Blanchard A."/>
            <person name="Breton M."/>
            <person name="Couture C."/>
            <person name="Dupuy V."/>
            <person name="Gaurivaud P."/>
            <person name="Jacob D."/>
            <person name="Lemaitre C."/>
            <person name="Manso-Silvan L."/>
            <person name="Nikolski M."/>
            <person name="Nouvel L.X."/>
            <person name="Poumarat F."/>
            <person name="Sirand-Pugnet P."/>
            <person name="Thebault P."/>
            <person name="Theil S."/>
            <person name="Thiaucourt F."/>
            <person name="Citti C."/>
            <person name="Tardy F."/>
        </authorList>
    </citation>
    <scope>NUCLEOTIDE SEQUENCE [LARGE SCALE GENOMIC DNA]</scope>
    <source>
        <strain evidence="2 3">15026</strain>
    </source>
</reference>
<dbReference type="PATRIC" id="fig|1188233.3.peg.636"/>
<evidence type="ECO:0000256" key="1">
    <source>
        <dbReference type="SAM" id="Coils"/>
    </source>
</evidence>
<name>N9TR69_9BACT</name>
<evidence type="ECO:0000313" key="3">
    <source>
        <dbReference type="Proteomes" id="UP000013131"/>
    </source>
</evidence>
<comment type="caution">
    <text evidence="2">The sequence shown here is derived from an EMBL/GenBank/DDBJ whole genome shotgun (WGS) entry which is preliminary data.</text>
</comment>
<dbReference type="EMBL" id="AORI01000012">
    <property type="protein sequence ID" value="ENY68575.1"/>
    <property type="molecule type" value="Genomic_DNA"/>
</dbReference>
<sequence length="335" mass="39150">MNGIKNKKMKKRTKIGLGIGISSALILSAAALAVVLLTKKSNSSRKININNINNRNIDNKNNKIPNDASNKRDVSEENKNIINEANNTSLNSDTKIIETKLDTNIPNNKENVAINYAINVNLMLDPLKKEIANLEDKKKELDTFFKNSNNGNLDYWRNKFLEASKQYHYYEILLYKLLKYKNNLSEFFKQLEEKLFGEWLKASKRVDEASEKINKLWSDKDSKKEEIEKLWDDRNRNYSFIDKEWNEYSSFKVWIAKIKNEIEEALKKAGLDENSSEEEIKKLMNSYLDKYQKEAQDAENKIEEIIANEELLSKIDLELQKNKALVELYNTYKKQ</sequence>
<dbReference type="Proteomes" id="UP000013131">
    <property type="component" value="Unassembled WGS sequence"/>
</dbReference>
<feature type="coiled-coil region" evidence="1">
    <location>
        <begin position="281"/>
        <end position="315"/>
    </location>
</feature>
<keyword evidence="1" id="KW-0175">Coiled coil</keyword>
<protein>
    <submittedName>
        <fullName evidence="2">Uncharacterized protein</fullName>
    </submittedName>
</protein>
<proteinExistence type="predicted"/>
<dbReference type="STRING" id="1188233.MAU_6580"/>
<evidence type="ECO:0000313" key="2">
    <source>
        <dbReference type="EMBL" id="ENY68575.1"/>
    </source>
</evidence>